<proteinExistence type="predicted"/>
<comment type="caution">
    <text evidence="2">The sequence shown here is derived from an EMBL/GenBank/DDBJ whole genome shotgun (WGS) entry which is preliminary data.</text>
</comment>
<organism evidence="2 3">
    <name type="scientific">Cymbomonas tetramitiformis</name>
    <dbReference type="NCBI Taxonomy" id="36881"/>
    <lineage>
        <taxon>Eukaryota</taxon>
        <taxon>Viridiplantae</taxon>
        <taxon>Chlorophyta</taxon>
        <taxon>Pyramimonadophyceae</taxon>
        <taxon>Pyramimonadales</taxon>
        <taxon>Pyramimonadaceae</taxon>
        <taxon>Cymbomonas</taxon>
    </lineage>
</organism>
<evidence type="ECO:0008006" key="4">
    <source>
        <dbReference type="Google" id="ProtNLM"/>
    </source>
</evidence>
<gene>
    <name evidence="2" type="ORF">CYMTET_55047</name>
</gene>
<evidence type="ECO:0000313" key="3">
    <source>
        <dbReference type="Proteomes" id="UP001190700"/>
    </source>
</evidence>
<feature type="compositionally biased region" description="Low complexity" evidence="1">
    <location>
        <begin position="293"/>
        <end position="302"/>
    </location>
</feature>
<name>A0AAE0BFH9_9CHLO</name>
<dbReference type="EMBL" id="LGRX02035481">
    <property type="protein sequence ID" value="KAK3234702.1"/>
    <property type="molecule type" value="Genomic_DNA"/>
</dbReference>
<accession>A0AAE0BFH9</accession>
<sequence>MILGGCWLWRRGSCLLRPQPGARKKFIPAELVQERVARMCVGEWDALYRVEDGAPAIKHACAQLVSNRVPGSILPWLMGACLVALLKPGGGVRPIACGEVLRRLTGKVVCRQMRMRFAAHFGAPSEEGAASSAAQMGVGGDPLGPFFMAAPLHPVLRAVLRAHPEVYVIAYLDDIHILGEPDSVRAAYDTAVPLLVGIGLEPNGALEHDLAIQRCLKEVAGSPYPLGGEAVALSQLPTRWGGLGLTSAQRLAPASGVVGVLGARVEAHDGAVFTCEGLVPAPGRAGGHRHGGESTSGELSLGNAGCEGREEACFGGGGERSREHVVPEGLRILEEAPSWMGEFCGDGLEDVHVEGRWTIQFAWAKKFLEECVEQRQDRRLGPEIISATWYTPTCMSYWGQKIMIALQGAQAFGLHSRALEDFPQ</sequence>
<protein>
    <recommendedName>
        <fullName evidence="4">Reverse transcriptase domain-containing protein</fullName>
    </recommendedName>
</protein>
<feature type="region of interest" description="Disordered" evidence="1">
    <location>
        <begin position="284"/>
        <end position="303"/>
    </location>
</feature>
<dbReference type="Proteomes" id="UP001190700">
    <property type="component" value="Unassembled WGS sequence"/>
</dbReference>
<evidence type="ECO:0000256" key="1">
    <source>
        <dbReference type="SAM" id="MobiDB-lite"/>
    </source>
</evidence>
<reference evidence="2 3" key="1">
    <citation type="journal article" date="2015" name="Genome Biol. Evol.">
        <title>Comparative Genomics of a Bacterivorous Green Alga Reveals Evolutionary Causalities and Consequences of Phago-Mixotrophic Mode of Nutrition.</title>
        <authorList>
            <person name="Burns J.A."/>
            <person name="Paasch A."/>
            <person name="Narechania A."/>
            <person name="Kim E."/>
        </authorList>
    </citation>
    <scope>NUCLEOTIDE SEQUENCE [LARGE SCALE GENOMIC DNA]</scope>
    <source>
        <strain evidence="2 3">PLY_AMNH</strain>
    </source>
</reference>
<evidence type="ECO:0000313" key="2">
    <source>
        <dbReference type="EMBL" id="KAK3234702.1"/>
    </source>
</evidence>
<dbReference type="AlphaFoldDB" id="A0AAE0BFH9"/>
<keyword evidence="3" id="KW-1185">Reference proteome</keyword>